<dbReference type="AlphaFoldDB" id="A0AAD8L6P7"/>
<protein>
    <submittedName>
        <fullName evidence="1">Uncharacterized protein</fullName>
    </submittedName>
</protein>
<accession>A0AAD8L6P7</accession>
<comment type="caution">
    <text evidence="1">The sequence shown here is derived from an EMBL/GenBank/DDBJ whole genome shotgun (WGS) entry which is preliminary data.</text>
</comment>
<evidence type="ECO:0000313" key="1">
    <source>
        <dbReference type="EMBL" id="KAK1435174.1"/>
    </source>
</evidence>
<evidence type="ECO:0000313" key="2">
    <source>
        <dbReference type="Proteomes" id="UP001229421"/>
    </source>
</evidence>
<dbReference type="EMBL" id="JAUHHV010000001">
    <property type="protein sequence ID" value="KAK1435174.1"/>
    <property type="molecule type" value="Genomic_DNA"/>
</dbReference>
<sequence length="110" mass="12530">MGAAEQEEWRREAEGKQPYPRLLFATLADVTNAQTRICLIDPLLCSDSKPVSFSKFKTYHFNFHSPLSLKTFILSLSHSSLPHRFIFSTGYDSSIALEVMIHSPLSFKNH</sequence>
<name>A0AAD8L6P7_TARER</name>
<dbReference type="Proteomes" id="UP001229421">
    <property type="component" value="Unassembled WGS sequence"/>
</dbReference>
<organism evidence="1 2">
    <name type="scientific">Tagetes erecta</name>
    <name type="common">African marigold</name>
    <dbReference type="NCBI Taxonomy" id="13708"/>
    <lineage>
        <taxon>Eukaryota</taxon>
        <taxon>Viridiplantae</taxon>
        <taxon>Streptophyta</taxon>
        <taxon>Embryophyta</taxon>
        <taxon>Tracheophyta</taxon>
        <taxon>Spermatophyta</taxon>
        <taxon>Magnoliopsida</taxon>
        <taxon>eudicotyledons</taxon>
        <taxon>Gunneridae</taxon>
        <taxon>Pentapetalae</taxon>
        <taxon>asterids</taxon>
        <taxon>campanulids</taxon>
        <taxon>Asterales</taxon>
        <taxon>Asteraceae</taxon>
        <taxon>Asteroideae</taxon>
        <taxon>Heliantheae alliance</taxon>
        <taxon>Tageteae</taxon>
        <taxon>Tagetes</taxon>
    </lineage>
</organism>
<gene>
    <name evidence="1" type="ORF">QVD17_00935</name>
</gene>
<keyword evidence="2" id="KW-1185">Reference proteome</keyword>
<proteinExistence type="predicted"/>
<reference evidence="1" key="1">
    <citation type="journal article" date="2023" name="bioRxiv">
        <title>Improved chromosome-level genome assembly for marigold (Tagetes erecta).</title>
        <authorList>
            <person name="Jiang F."/>
            <person name="Yuan L."/>
            <person name="Wang S."/>
            <person name="Wang H."/>
            <person name="Xu D."/>
            <person name="Wang A."/>
            <person name="Fan W."/>
        </authorList>
    </citation>
    <scope>NUCLEOTIDE SEQUENCE</scope>
    <source>
        <strain evidence="1">WSJ</strain>
        <tissue evidence="1">Leaf</tissue>
    </source>
</reference>